<comment type="caution">
    <text evidence="4">The sequence shown here is derived from an EMBL/GenBank/DDBJ whole genome shotgun (WGS) entry which is preliminary data.</text>
</comment>
<evidence type="ECO:0000256" key="2">
    <source>
        <dbReference type="SAM" id="Phobius"/>
    </source>
</evidence>
<protein>
    <recommendedName>
        <fullName evidence="3">PPM-type phosphatase domain-containing protein</fullName>
    </recommendedName>
</protein>
<evidence type="ECO:0000313" key="5">
    <source>
        <dbReference type="Proteomes" id="UP000480303"/>
    </source>
</evidence>
<dbReference type="InterPro" id="IPR036457">
    <property type="entry name" value="PPM-type-like_dom_sf"/>
</dbReference>
<sequence>MSYYIYGHSVRGTSHDKTKTPCQDSCKFIDLQNGWVVAAVADGVGSAVNSKVGSEMAVETAVNFVASYMPVSLRENGIKRTIYCAYNAALKKIKDKAEQDRQPLESYDTTLSLVVFNGDRLYYGHAGDGGIFGLTVYGDYSEITKPHNGKDGSTVVPLRGGEDTWEIDAFRGDVLTSVLLLTDGMRGEMRPYELGTGEKDLYIPMCSFLMHPGWYRKHEREYSEITKDFLDGNLKRELLYKLLSETYLEALQNHDMVHQTVNTVCAQDNITKMLLRCKDDKTALAIIGSSVDKIPALKAVELYAEPNWAEKKAQSDKELYPSRKDRGVVAQPPVVTAVISGDDAFQVDSNGGVSKPSVGGNQSEPNPIRTSGEGGKNGKKKQSKLLEIVIVIVVFLAVIGGISVFSFFSGLFSYDDAMPTNTNTTSTSEPLVSEPPVTENPYLPRASQGAVSNDEDNEVVPSSSNHAESTFSDENSGDVGEDDISSYSG</sequence>
<feature type="region of interest" description="Disordered" evidence="1">
    <location>
        <begin position="422"/>
        <end position="489"/>
    </location>
</feature>
<dbReference type="InterPro" id="IPR001932">
    <property type="entry name" value="PPM-type_phosphatase-like_dom"/>
</dbReference>
<feature type="region of interest" description="Disordered" evidence="1">
    <location>
        <begin position="350"/>
        <end position="379"/>
    </location>
</feature>
<evidence type="ECO:0000313" key="4">
    <source>
        <dbReference type="EMBL" id="GFH42319.1"/>
    </source>
</evidence>
<dbReference type="Gene3D" id="3.60.40.10">
    <property type="entry name" value="PPM-type phosphatase domain"/>
    <property type="match status" value="1"/>
</dbReference>
<feature type="domain" description="PPM-type phosphatase" evidence="3">
    <location>
        <begin position="11"/>
        <end position="193"/>
    </location>
</feature>
<dbReference type="RefSeq" id="WP_172208303.1">
    <property type="nucleotide sequence ID" value="NZ_BLLI01000019.1"/>
</dbReference>
<keyword evidence="2" id="KW-0812">Transmembrane</keyword>
<feature type="transmembrane region" description="Helical" evidence="2">
    <location>
        <begin position="385"/>
        <end position="408"/>
    </location>
</feature>
<feature type="compositionally biased region" description="Polar residues" evidence="1">
    <location>
        <begin position="460"/>
        <end position="474"/>
    </location>
</feature>
<dbReference type="SUPFAM" id="SSF81606">
    <property type="entry name" value="PP2C-like"/>
    <property type="match status" value="1"/>
</dbReference>
<accession>A0A6A0BA74</accession>
<dbReference type="Pfam" id="PF13672">
    <property type="entry name" value="PP2C_2"/>
    <property type="match status" value="1"/>
</dbReference>
<evidence type="ECO:0000259" key="3">
    <source>
        <dbReference type="Pfam" id="PF13672"/>
    </source>
</evidence>
<feature type="compositionally biased region" description="Polar residues" evidence="1">
    <location>
        <begin position="359"/>
        <end position="369"/>
    </location>
</feature>
<dbReference type="Proteomes" id="UP000480303">
    <property type="component" value="Unassembled WGS sequence"/>
</dbReference>
<keyword evidence="5" id="KW-1185">Reference proteome</keyword>
<feature type="compositionally biased region" description="Acidic residues" evidence="1">
    <location>
        <begin position="475"/>
        <end position="489"/>
    </location>
</feature>
<proteinExistence type="predicted"/>
<name>A0A6A0BA74_9LACT</name>
<dbReference type="EMBL" id="BLLI01000019">
    <property type="protein sequence ID" value="GFH42319.1"/>
    <property type="molecule type" value="Genomic_DNA"/>
</dbReference>
<keyword evidence="2" id="KW-0472">Membrane</keyword>
<organism evidence="4 5">
    <name type="scientific">Pseudolactococcus hodotermopsidis</name>
    <dbReference type="NCBI Taxonomy" id="2709157"/>
    <lineage>
        <taxon>Bacteria</taxon>
        <taxon>Bacillati</taxon>
        <taxon>Bacillota</taxon>
        <taxon>Bacilli</taxon>
        <taxon>Lactobacillales</taxon>
        <taxon>Streptococcaceae</taxon>
        <taxon>Pseudolactococcus</taxon>
    </lineage>
</organism>
<evidence type="ECO:0000256" key="1">
    <source>
        <dbReference type="SAM" id="MobiDB-lite"/>
    </source>
</evidence>
<dbReference type="AlphaFoldDB" id="A0A6A0BA74"/>
<reference evidence="4 5" key="1">
    <citation type="submission" date="2020-02" db="EMBL/GenBank/DDBJ databases">
        <title>Draft genome sequence of Lactococcus sp. Hs30E4-3.</title>
        <authorList>
            <person name="Noda S."/>
            <person name="Yuki M."/>
            <person name="Ohkuma M."/>
        </authorList>
    </citation>
    <scope>NUCLEOTIDE SEQUENCE [LARGE SCALE GENOMIC DNA]</scope>
    <source>
        <strain evidence="4 5">Hs30E4-3</strain>
    </source>
</reference>
<gene>
    <name evidence="4" type="ORF">Hs30E_08700</name>
</gene>
<keyword evidence="2" id="KW-1133">Transmembrane helix</keyword>